<dbReference type="SUPFAM" id="SSF50494">
    <property type="entry name" value="Trypsin-like serine proteases"/>
    <property type="match status" value="1"/>
</dbReference>
<proteinExistence type="inferred from homology"/>
<dbReference type="InterPro" id="IPR001316">
    <property type="entry name" value="Pept_S1A_streptogrisin"/>
</dbReference>
<protein>
    <submittedName>
        <fullName evidence="6">S1 family peptidase</fullName>
    </submittedName>
</protein>
<dbReference type="PRINTS" id="PR00861">
    <property type="entry name" value="ALYTICPTASE"/>
</dbReference>
<dbReference type="CDD" id="cd21112">
    <property type="entry name" value="alphaLP-like"/>
    <property type="match status" value="1"/>
</dbReference>
<dbReference type="EMBL" id="JAVLVT010000009">
    <property type="protein sequence ID" value="MDS1272087.1"/>
    <property type="molecule type" value="Genomic_DNA"/>
</dbReference>
<keyword evidence="3" id="KW-0378">Hydrolase</keyword>
<dbReference type="Gene3D" id="2.40.10.10">
    <property type="entry name" value="Trypsin-like serine proteases"/>
    <property type="match status" value="2"/>
</dbReference>
<dbReference type="InterPro" id="IPR009003">
    <property type="entry name" value="Peptidase_S1_PA"/>
</dbReference>
<comment type="similarity">
    <text evidence="1">Belongs to the peptidase S1 family.</text>
</comment>
<accession>A0ABU2HAQ1</accession>
<evidence type="ECO:0000313" key="7">
    <source>
        <dbReference type="Proteomes" id="UP001250214"/>
    </source>
</evidence>
<evidence type="ECO:0000256" key="3">
    <source>
        <dbReference type="ARBA" id="ARBA00022801"/>
    </source>
</evidence>
<evidence type="ECO:0000313" key="6">
    <source>
        <dbReference type="EMBL" id="MDS1272087.1"/>
    </source>
</evidence>
<dbReference type="RefSeq" id="WP_310913632.1">
    <property type="nucleotide sequence ID" value="NZ_JAVLVT010000009.1"/>
</dbReference>
<keyword evidence="7" id="KW-1185">Reference proteome</keyword>
<keyword evidence="5" id="KW-1015">Disulfide bond</keyword>
<evidence type="ECO:0000256" key="2">
    <source>
        <dbReference type="ARBA" id="ARBA00022670"/>
    </source>
</evidence>
<evidence type="ECO:0000256" key="1">
    <source>
        <dbReference type="ARBA" id="ARBA00007664"/>
    </source>
</evidence>
<name>A0ABU2HAQ1_9ACTN</name>
<keyword evidence="4" id="KW-0720">Serine protease</keyword>
<organism evidence="6 7">
    <name type="scientific">Lipingzhangella rawalii</name>
    <dbReference type="NCBI Taxonomy" id="2055835"/>
    <lineage>
        <taxon>Bacteria</taxon>
        <taxon>Bacillati</taxon>
        <taxon>Actinomycetota</taxon>
        <taxon>Actinomycetes</taxon>
        <taxon>Streptosporangiales</taxon>
        <taxon>Nocardiopsidaceae</taxon>
        <taxon>Lipingzhangella</taxon>
    </lineage>
</organism>
<comment type="caution">
    <text evidence="6">The sequence shown here is derived from an EMBL/GenBank/DDBJ whole genome shotgun (WGS) entry which is preliminary data.</text>
</comment>
<keyword evidence="2" id="KW-0645">Protease</keyword>
<dbReference type="InterPro" id="IPR043504">
    <property type="entry name" value="Peptidase_S1_PA_chymotrypsin"/>
</dbReference>
<evidence type="ECO:0000256" key="5">
    <source>
        <dbReference type="ARBA" id="ARBA00023157"/>
    </source>
</evidence>
<reference evidence="7" key="1">
    <citation type="submission" date="2023-07" db="EMBL/GenBank/DDBJ databases">
        <title>Novel species in the genus Lipingzhangella isolated from Sambhar Salt Lake.</title>
        <authorList>
            <person name="Jiya N."/>
            <person name="Kajale S."/>
            <person name="Sharma A."/>
        </authorList>
    </citation>
    <scope>NUCLEOTIDE SEQUENCE [LARGE SCALE GENOMIC DNA]</scope>
    <source>
        <strain evidence="7">LS1_29</strain>
    </source>
</reference>
<gene>
    <name evidence="6" type="ORF">RIF23_17495</name>
</gene>
<sequence length="142" mass="14461">MQIEETDERPVLAQDIVGGQYYSTGWSTCSVGHAVDGGFVTAGHCGGVGTPTSSPNGTVAGSDFPGNDMAYVQSTWNPTPLIHQHGQGPTVTVAGGQEAAVGADICRSGGTTGVDCGQIEAKNQTVNYPEGTVTGMTQASVW</sequence>
<dbReference type="Proteomes" id="UP001250214">
    <property type="component" value="Unassembled WGS sequence"/>
</dbReference>
<evidence type="ECO:0000256" key="4">
    <source>
        <dbReference type="ARBA" id="ARBA00022825"/>
    </source>
</evidence>